<feature type="domain" description="Tail spike" evidence="2">
    <location>
        <begin position="123"/>
        <end position="374"/>
    </location>
</feature>
<reference evidence="3" key="1">
    <citation type="journal article" date="2019" name="Nat. Med.">
        <title>A library of human gut bacterial isolates paired with longitudinal multiomics data enables mechanistic microbiome research.</title>
        <authorList>
            <person name="Poyet M."/>
            <person name="Groussin M."/>
            <person name="Gibbons S.M."/>
            <person name="Avila-Pacheco J."/>
            <person name="Jiang X."/>
            <person name="Kearney S.M."/>
            <person name="Perrotta A.R."/>
            <person name="Berdy B."/>
            <person name="Zhao S."/>
            <person name="Lieberman T.D."/>
            <person name="Swanson P.K."/>
            <person name="Smith M."/>
            <person name="Roesemann S."/>
            <person name="Alexander J.E."/>
            <person name="Rich S.A."/>
            <person name="Livny J."/>
            <person name="Vlamakis H."/>
            <person name="Clish C."/>
            <person name="Bullock K."/>
            <person name="Deik A."/>
            <person name="Scott J."/>
            <person name="Pierce K.A."/>
            <person name="Xavier R.J."/>
            <person name="Alm E.J."/>
        </authorList>
    </citation>
    <scope>NUCLEOTIDE SEQUENCE</scope>
    <source>
        <strain evidence="3">BIOML-A18</strain>
    </source>
</reference>
<dbReference type="GO" id="GO:0016052">
    <property type="term" value="P:carbohydrate catabolic process"/>
    <property type="evidence" value="ECO:0007669"/>
    <property type="project" value="TreeGrafter"/>
</dbReference>
<dbReference type="InterPro" id="IPR007119">
    <property type="entry name" value="Phage_tail_spike_N"/>
</dbReference>
<dbReference type="EMBL" id="WKOD01000002">
    <property type="protein sequence ID" value="MSA67781.1"/>
    <property type="molecule type" value="Genomic_DNA"/>
</dbReference>
<sequence>MDGGSAMTKGFRITIREGWNGAEKVLNSDIFPHYRLVSAVLSKSTSSYDTFTFTIDPTHALYTEIDPYKCFVKITRPDKNATLFEGRVLTYTDSMDSSGTVEKQATCEGLEGFLHDSVQPWREFHNTTPKDFLQSLITEHNKQVESYKQITLGTVTVTNSTDNVYRYADDTKDTYDNIQDKLISRLGGEMRIRNVDGKLMLDYEPEISSDCPQRIELVHNMVSSSRTVDPSEIVTVLKPLGATQERQNNDGSTDVSSPHLTIASVNGGNDYLRDDQLISQFGIHVKTETWEDVTTPQALLAKGRAFLNAQKAIKYQLQAGYIDLSFLEETIGMIECGSYVSIVNQLEGLYATERIVAMSLDLLDVANSTLTLSDNPIDLDTYRSQKRSETDAQKALINRLIMRQSRSNKEIADLSKQNQQLSDNYSKLSSDYVKLSERVKQLENSGGNTPAWTSGSKFIDLSSNNGSQAQSWYDSLYQSGVKGLMIKLTEGSAAGSAYLNPLFDEQKSRGITAKMKFIGAYHYFLAVSVSDAQAEAQWFLSKLKAKGVPTSAVVSCDVEDGSLTKDKAALTAEVDAFYKVLTDAGYTNTCDYSSASWFSSRFDSHAKYKWIASWGASAKPAGADAWQYTDKYNGASLDCNYSYNQIFV</sequence>
<dbReference type="GO" id="GO:0003796">
    <property type="term" value="F:lysozyme activity"/>
    <property type="evidence" value="ECO:0007669"/>
    <property type="project" value="InterPro"/>
</dbReference>
<organism evidence="3">
    <name type="scientific">Ligilactobacillus ruminis</name>
    <dbReference type="NCBI Taxonomy" id="1623"/>
    <lineage>
        <taxon>Bacteria</taxon>
        <taxon>Bacillati</taxon>
        <taxon>Bacillota</taxon>
        <taxon>Bacilli</taxon>
        <taxon>Lactobacillales</taxon>
        <taxon>Lactobacillaceae</taxon>
        <taxon>Ligilactobacillus</taxon>
    </lineage>
</organism>
<dbReference type="Gene3D" id="3.20.20.80">
    <property type="entry name" value="Glycosidases"/>
    <property type="match status" value="1"/>
</dbReference>
<comment type="caution">
    <text evidence="3">The sequence shown here is derived from an EMBL/GenBank/DDBJ whole genome shotgun (WGS) entry which is preliminary data.</text>
</comment>
<gene>
    <name evidence="3" type="ORF">GKC89_01335</name>
</gene>
<dbReference type="InterPro" id="IPR010572">
    <property type="entry name" value="Tail_dom"/>
</dbReference>
<evidence type="ECO:0000256" key="1">
    <source>
        <dbReference type="ARBA" id="ARBA00010646"/>
    </source>
</evidence>
<dbReference type="Pfam" id="PF01183">
    <property type="entry name" value="Glyco_hydro_25"/>
    <property type="match status" value="1"/>
</dbReference>
<dbReference type="NCBIfam" id="TIGR01665">
    <property type="entry name" value="put_anti_recept"/>
    <property type="match status" value="1"/>
</dbReference>
<dbReference type="SUPFAM" id="SSF51445">
    <property type="entry name" value="(Trans)glycosidases"/>
    <property type="match status" value="1"/>
</dbReference>
<dbReference type="Pfam" id="PF06605">
    <property type="entry name" value="Prophage_tail"/>
    <property type="match status" value="1"/>
</dbReference>
<dbReference type="PROSITE" id="PS51904">
    <property type="entry name" value="GLYCOSYL_HYDROL_F25_2"/>
    <property type="match status" value="1"/>
</dbReference>
<evidence type="ECO:0000313" key="3">
    <source>
        <dbReference type="EMBL" id="MSA67781.1"/>
    </source>
</evidence>
<accession>A0A6A8H434</accession>
<dbReference type="PANTHER" id="PTHR34135:SF2">
    <property type="entry name" value="LYSOZYME"/>
    <property type="match status" value="1"/>
</dbReference>
<name>A0A6A8H434_9LACO</name>
<dbReference type="InterPro" id="IPR002053">
    <property type="entry name" value="Glyco_hydro_25"/>
</dbReference>
<dbReference type="InterPro" id="IPR017853">
    <property type="entry name" value="GH"/>
</dbReference>
<dbReference type="GO" id="GO:0009253">
    <property type="term" value="P:peptidoglycan catabolic process"/>
    <property type="evidence" value="ECO:0007669"/>
    <property type="project" value="InterPro"/>
</dbReference>
<dbReference type="PANTHER" id="PTHR34135">
    <property type="entry name" value="LYSOZYME"/>
    <property type="match status" value="1"/>
</dbReference>
<dbReference type="GO" id="GO:0016998">
    <property type="term" value="P:cell wall macromolecule catabolic process"/>
    <property type="evidence" value="ECO:0007669"/>
    <property type="project" value="InterPro"/>
</dbReference>
<evidence type="ECO:0000259" key="2">
    <source>
        <dbReference type="Pfam" id="PF06605"/>
    </source>
</evidence>
<proteinExistence type="inferred from homology"/>
<protein>
    <recommendedName>
        <fullName evidence="2">Tail spike domain-containing protein</fullName>
    </recommendedName>
</protein>
<comment type="similarity">
    <text evidence="1">Belongs to the glycosyl hydrolase 25 family.</text>
</comment>
<dbReference type="AlphaFoldDB" id="A0A6A8H434"/>